<evidence type="ECO:0000313" key="2">
    <source>
        <dbReference type="EMBL" id="KOT46830.1"/>
    </source>
</evidence>
<evidence type="ECO:0000313" key="3">
    <source>
        <dbReference type="Proteomes" id="UP000037773"/>
    </source>
</evidence>
<accession>A0A0M9XB68</accession>
<comment type="caution">
    <text evidence="2">The sequence shown here is derived from an EMBL/GenBank/DDBJ whole genome shotgun (WGS) entry which is preliminary data.</text>
</comment>
<dbReference type="Proteomes" id="UP000037773">
    <property type="component" value="Unassembled WGS sequence"/>
</dbReference>
<protein>
    <submittedName>
        <fullName evidence="2">Uncharacterized protein</fullName>
    </submittedName>
</protein>
<organism evidence="2 3">
    <name type="scientific">Streptomyces caelestis</name>
    <dbReference type="NCBI Taxonomy" id="36816"/>
    <lineage>
        <taxon>Bacteria</taxon>
        <taxon>Bacillati</taxon>
        <taxon>Actinomycetota</taxon>
        <taxon>Actinomycetes</taxon>
        <taxon>Kitasatosporales</taxon>
        <taxon>Streptomycetaceae</taxon>
        <taxon>Streptomyces</taxon>
    </lineage>
</organism>
<sequence length="157" mass="16455">MERSLTMTTTIPPAGADKEPGRAEPGPKPVPDSHGPFGRVVTAPGNAATGASSPWVTWLLFMVPLYIAEFREVSEPDIERLAARAVDLIASHGDDAQYGGHHQRSARTAIAQGLAVLARADGGVTALGIHACVRPHFDCPGGSPAHVTLPTRNDHNA</sequence>
<dbReference type="EMBL" id="LGCN01000001">
    <property type="protein sequence ID" value="KOT46830.1"/>
    <property type="molecule type" value="Genomic_DNA"/>
</dbReference>
<gene>
    <name evidence="2" type="ORF">ADK41_01285</name>
</gene>
<reference evidence="2 3" key="1">
    <citation type="submission" date="2015-07" db="EMBL/GenBank/DDBJ databases">
        <authorList>
            <person name="Noorani M."/>
        </authorList>
    </citation>
    <scope>NUCLEOTIDE SEQUENCE [LARGE SCALE GENOMIC DNA]</scope>
    <source>
        <strain evidence="2 3">NRRL B-24567</strain>
    </source>
</reference>
<keyword evidence="3" id="KW-1185">Reference proteome</keyword>
<dbReference type="AlphaFoldDB" id="A0A0M9XB68"/>
<proteinExistence type="predicted"/>
<name>A0A0M9XB68_9ACTN</name>
<dbReference type="PATRIC" id="fig|36816.3.peg.279"/>
<feature type="compositionally biased region" description="Polar residues" evidence="1">
    <location>
        <begin position="1"/>
        <end position="11"/>
    </location>
</feature>
<evidence type="ECO:0000256" key="1">
    <source>
        <dbReference type="SAM" id="MobiDB-lite"/>
    </source>
</evidence>
<feature type="region of interest" description="Disordered" evidence="1">
    <location>
        <begin position="1"/>
        <end position="42"/>
    </location>
</feature>
<dbReference type="OrthoDB" id="4177497at2"/>